<dbReference type="Gene3D" id="1.20.1600.10">
    <property type="entry name" value="Outer membrane efflux proteins (OEP)"/>
    <property type="match status" value="1"/>
</dbReference>
<dbReference type="GO" id="GO:0015288">
    <property type="term" value="F:porin activity"/>
    <property type="evidence" value="ECO:0007669"/>
    <property type="project" value="TreeGrafter"/>
</dbReference>
<dbReference type="EMBL" id="CP024199">
    <property type="protein sequence ID" value="AUG54024.1"/>
    <property type="molecule type" value="Genomic_DNA"/>
</dbReference>
<proteinExistence type="inferred from homology"/>
<comment type="similarity">
    <text evidence="2">Belongs to the outer membrane factor (OMF) (TC 1.B.17) family.</text>
</comment>
<dbReference type="Pfam" id="PF02321">
    <property type="entry name" value="OEP"/>
    <property type="match status" value="1"/>
</dbReference>
<dbReference type="PROSITE" id="PS51257">
    <property type="entry name" value="PROKAR_LIPOPROTEIN"/>
    <property type="match status" value="1"/>
</dbReference>
<evidence type="ECO:0000313" key="11">
    <source>
        <dbReference type="Proteomes" id="UP000233597"/>
    </source>
</evidence>
<sequence length="520" mass="57794">MRKGMVPVAVMGMLVLAGCAVKPEPLTQAENDSRVQQDLSRLFANQEKIDGPLTLDDAIARALKYNLDHRLKLMEEAVSMGQLDVANVNLLPDVVAKTGWTTRNNRDSTYNEQKTSTSVSSDRSIRKSDLSVSWNVLDFAIGYMRAHQQADMALIVAERRRQVIHSVVNETRGAYWRAVAADRALKNFDQVLERVRGALGRSQKQVDEGLGGQLDALSYQEDLLVTLRELETRRRQLIEARTELAVLMNIHPDSEFTLVDSDTDAHPLPSIAMNSDQLELEALHNRSELRSEAYQLRINQRDSKIALIQMVPGLNFSAGINHTTDSYKVNSRWYDGALNLSWNLMQVFKAPANMKLADSQIELSKVRSLALSMAVISQVNIAQLRFNHAVDDFKLADRISSVQGRIVNSMQAQRSASAVGESDEIRAEVRSLLSGLQRDMAYADLQAAYGQVFASIGVDPLPNDVADDSLDSVADAIHTVMNQWQNGEYDARGIAVTKEDDVSPEIRETVMTENKTAAAQ</sequence>
<keyword evidence="5" id="KW-0812">Transmembrane</keyword>
<evidence type="ECO:0000313" key="9">
    <source>
        <dbReference type="EMBL" id="PKR55155.1"/>
    </source>
</evidence>
<evidence type="ECO:0000256" key="3">
    <source>
        <dbReference type="ARBA" id="ARBA00022448"/>
    </source>
</evidence>
<evidence type="ECO:0000256" key="6">
    <source>
        <dbReference type="ARBA" id="ARBA00023136"/>
    </source>
</evidence>
<dbReference type="Proteomes" id="UP000233597">
    <property type="component" value="Unassembled WGS sequence"/>
</dbReference>
<evidence type="ECO:0000313" key="8">
    <source>
        <dbReference type="EMBL" id="AUG54024.1"/>
    </source>
</evidence>
<reference evidence="8 10" key="2">
    <citation type="submission" date="2017-10" db="EMBL/GenBank/DDBJ databases">
        <title>Biodiversity and function of Thalassospira species in the particle-attached aromatic-hydrocarbon-degrading consortia from the surface seawater of the China South Sea.</title>
        <authorList>
            <person name="Dong C."/>
            <person name="Liu R."/>
            <person name="Shao Z."/>
        </authorList>
    </citation>
    <scope>NUCLEOTIDE SEQUENCE [LARGE SCALE GENOMIC DNA]</scope>
    <source>
        <strain evidence="8 10">CSC3H3</strain>
    </source>
</reference>
<reference evidence="9 11" key="1">
    <citation type="submission" date="2017-09" db="EMBL/GenBank/DDBJ databases">
        <title>Biodiversity and function of Thalassospira species in the particle-attached aromatic-hydrocarbon-degrading consortia from the surface seawater of the South China Sea.</title>
        <authorList>
            <person name="Dong C."/>
            <person name="Liu R."/>
            <person name="Shao Z."/>
        </authorList>
    </citation>
    <scope>NUCLEOTIDE SEQUENCE [LARGE SCALE GENOMIC DNA]</scope>
    <source>
        <strain evidence="9 11">CSC1P2</strain>
    </source>
</reference>
<dbReference type="GO" id="GO:0009279">
    <property type="term" value="C:cell outer membrane"/>
    <property type="evidence" value="ECO:0007669"/>
    <property type="project" value="UniProtKB-SubCell"/>
</dbReference>
<protein>
    <submittedName>
        <fullName evidence="9">Transporter</fullName>
    </submittedName>
</protein>
<gene>
    <name evidence="9" type="ORF">COO20_07200</name>
    <name evidence="8" type="ORF">CSC3H3_15815</name>
</gene>
<evidence type="ECO:0000256" key="5">
    <source>
        <dbReference type="ARBA" id="ARBA00022692"/>
    </source>
</evidence>
<dbReference type="PANTHER" id="PTHR30026">
    <property type="entry name" value="OUTER MEMBRANE PROTEIN TOLC"/>
    <property type="match status" value="1"/>
</dbReference>
<keyword evidence="6" id="KW-0472">Membrane</keyword>
<dbReference type="Proteomes" id="UP000233458">
    <property type="component" value="Chromosome"/>
</dbReference>
<evidence type="ECO:0000256" key="1">
    <source>
        <dbReference type="ARBA" id="ARBA00004442"/>
    </source>
</evidence>
<keyword evidence="4" id="KW-1134">Transmembrane beta strand</keyword>
<evidence type="ECO:0000256" key="7">
    <source>
        <dbReference type="ARBA" id="ARBA00023237"/>
    </source>
</evidence>
<dbReference type="InterPro" id="IPR003423">
    <property type="entry name" value="OMP_efflux"/>
</dbReference>
<keyword evidence="7" id="KW-0998">Cell outer membrane</keyword>
<dbReference type="EMBL" id="NWTK01000003">
    <property type="protein sequence ID" value="PKR55155.1"/>
    <property type="molecule type" value="Genomic_DNA"/>
</dbReference>
<comment type="subcellular location">
    <subcellularLocation>
        <location evidence="1">Cell outer membrane</location>
    </subcellularLocation>
</comment>
<evidence type="ECO:0000313" key="10">
    <source>
        <dbReference type="Proteomes" id="UP000233458"/>
    </source>
</evidence>
<keyword evidence="3" id="KW-0813">Transport</keyword>
<evidence type="ECO:0000256" key="4">
    <source>
        <dbReference type="ARBA" id="ARBA00022452"/>
    </source>
</evidence>
<dbReference type="SUPFAM" id="SSF56954">
    <property type="entry name" value="Outer membrane efflux proteins (OEP)"/>
    <property type="match status" value="1"/>
</dbReference>
<name>A0A2N3KX50_9PROT</name>
<dbReference type="InterPro" id="IPR051906">
    <property type="entry name" value="TolC-like"/>
</dbReference>
<dbReference type="GO" id="GO:0015562">
    <property type="term" value="F:efflux transmembrane transporter activity"/>
    <property type="evidence" value="ECO:0007669"/>
    <property type="project" value="InterPro"/>
</dbReference>
<keyword evidence="10" id="KW-1185">Reference proteome</keyword>
<organism evidence="9 11">
    <name type="scientific">Thalassospira marina</name>
    <dbReference type="NCBI Taxonomy" id="2048283"/>
    <lineage>
        <taxon>Bacteria</taxon>
        <taxon>Pseudomonadati</taxon>
        <taxon>Pseudomonadota</taxon>
        <taxon>Alphaproteobacteria</taxon>
        <taxon>Rhodospirillales</taxon>
        <taxon>Thalassospiraceae</taxon>
        <taxon>Thalassospira</taxon>
    </lineage>
</organism>
<dbReference type="GO" id="GO:1990281">
    <property type="term" value="C:efflux pump complex"/>
    <property type="evidence" value="ECO:0007669"/>
    <property type="project" value="TreeGrafter"/>
</dbReference>
<dbReference type="OrthoDB" id="9764652at2"/>
<accession>A0A2N3KX50</accession>
<dbReference type="KEGG" id="thac:CSC3H3_15815"/>
<dbReference type="AlphaFoldDB" id="A0A2N3KX50"/>
<dbReference type="RefSeq" id="WP_101264995.1">
    <property type="nucleotide sequence ID" value="NZ_CP024199.1"/>
</dbReference>
<evidence type="ECO:0000256" key="2">
    <source>
        <dbReference type="ARBA" id="ARBA00007613"/>
    </source>
</evidence>
<dbReference type="PANTHER" id="PTHR30026:SF21">
    <property type="entry name" value="SLR1270 PROTEIN"/>
    <property type="match status" value="1"/>
</dbReference>